<keyword evidence="2" id="KW-0067">ATP-binding</keyword>
<reference evidence="3 4" key="1">
    <citation type="submission" date="2018-05" db="EMBL/GenBank/DDBJ databases">
        <authorList>
            <person name="Thind KAUR A."/>
        </authorList>
    </citation>
    <scope>NUCLEOTIDE SEQUENCE [LARGE SCALE GENOMIC DNA]</scope>
</reference>
<accession>A0A7H4LMD8</accession>
<dbReference type="Gene3D" id="1.10.510.10">
    <property type="entry name" value="Transferase(Phosphotransferase) domain 1"/>
    <property type="match status" value="1"/>
</dbReference>
<keyword evidence="1" id="KW-0547">Nucleotide-binding</keyword>
<dbReference type="InterPro" id="IPR045274">
    <property type="entry name" value="WAK-like"/>
</dbReference>
<dbReference type="GO" id="GO:0005524">
    <property type="term" value="F:ATP binding"/>
    <property type="evidence" value="ECO:0007669"/>
    <property type="project" value="UniProtKB-KW"/>
</dbReference>
<name>A0A7H4LMD8_WHEAT</name>
<sequence length="115" mass="12760">MHSEGTSLIAHFNLVISQDKLCEILDPQIISECLEGAKEVATLASRCLNLKGDERPTMRQVEMALERLLVENKNTEKGRSAELNCTPAQISNNNAENSRQYSAEQSLLLSASFPR</sequence>
<protein>
    <submittedName>
        <fullName evidence="3">Uncharacterized protein</fullName>
    </submittedName>
</protein>
<dbReference type="GO" id="GO:0007166">
    <property type="term" value="P:cell surface receptor signaling pathway"/>
    <property type="evidence" value="ECO:0007669"/>
    <property type="project" value="InterPro"/>
</dbReference>
<dbReference type="AlphaFoldDB" id="A0A7H4LMD8"/>
<proteinExistence type="predicted"/>
<dbReference type="PANTHER" id="PTHR27005">
    <property type="entry name" value="WALL-ASSOCIATED RECEPTOR KINASE-LIKE 21"/>
    <property type="match status" value="1"/>
</dbReference>
<evidence type="ECO:0000313" key="4">
    <source>
        <dbReference type="Proteomes" id="UP000280104"/>
    </source>
</evidence>
<gene>
    <name evidence="3" type="ORF">CAMPLR22A2D_LOCUS4401</name>
</gene>
<evidence type="ECO:0000256" key="2">
    <source>
        <dbReference type="ARBA" id="ARBA00022840"/>
    </source>
</evidence>
<evidence type="ECO:0000256" key="1">
    <source>
        <dbReference type="ARBA" id="ARBA00022741"/>
    </source>
</evidence>
<evidence type="ECO:0000313" key="3">
    <source>
        <dbReference type="EMBL" id="SPT19776.1"/>
    </source>
</evidence>
<dbReference type="EMBL" id="LS480641">
    <property type="protein sequence ID" value="SPT19776.1"/>
    <property type="molecule type" value="Genomic_DNA"/>
</dbReference>
<organism evidence="3 4">
    <name type="scientific">Triticum aestivum</name>
    <name type="common">Wheat</name>
    <dbReference type="NCBI Taxonomy" id="4565"/>
    <lineage>
        <taxon>Eukaryota</taxon>
        <taxon>Viridiplantae</taxon>
        <taxon>Streptophyta</taxon>
        <taxon>Embryophyta</taxon>
        <taxon>Tracheophyta</taxon>
        <taxon>Spermatophyta</taxon>
        <taxon>Magnoliopsida</taxon>
        <taxon>Liliopsida</taxon>
        <taxon>Poales</taxon>
        <taxon>Poaceae</taxon>
        <taxon>BOP clade</taxon>
        <taxon>Pooideae</taxon>
        <taxon>Triticodae</taxon>
        <taxon>Triticeae</taxon>
        <taxon>Triticinae</taxon>
        <taxon>Triticum</taxon>
    </lineage>
</organism>
<dbReference type="Proteomes" id="UP000280104">
    <property type="component" value="Chromosome II"/>
</dbReference>
<dbReference type="PANTHER" id="PTHR27005:SF493">
    <property type="entry name" value="OS09G0482640 PROTEIN"/>
    <property type="match status" value="1"/>
</dbReference>
<dbReference type="OMA" id="GHARPTM"/>